<keyword evidence="1" id="KW-1133">Transmembrane helix</keyword>
<sequence length="76" mass="7308">MAITTLSPLLDVALAAGRVAVLLLITAVVRSLLVLNGFRAGSVGRGATTGVSTRLATTGAGGGGGGVSALMVKTTV</sequence>
<feature type="transmembrane region" description="Helical" evidence="1">
    <location>
        <begin position="12"/>
        <end position="35"/>
    </location>
</feature>
<reference evidence="2" key="1">
    <citation type="submission" date="2019-08" db="EMBL/GenBank/DDBJ databases">
        <authorList>
            <person name="Kucharzyk K."/>
            <person name="Murdoch R.W."/>
            <person name="Higgins S."/>
            <person name="Loffler F."/>
        </authorList>
    </citation>
    <scope>NUCLEOTIDE SEQUENCE</scope>
</reference>
<dbReference type="AlphaFoldDB" id="A0A645H9M9"/>
<evidence type="ECO:0000313" key="2">
    <source>
        <dbReference type="EMBL" id="MPN35082.1"/>
    </source>
</evidence>
<comment type="caution">
    <text evidence="2">The sequence shown here is derived from an EMBL/GenBank/DDBJ whole genome shotgun (WGS) entry which is preliminary data.</text>
</comment>
<protein>
    <submittedName>
        <fullName evidence="2">Uncharacterized protein</fullName>
    </submittedName>
</protein>
<name>A0A645H9M9_9ZZZZ</name>
<keyword evidence="1" id="KW-0812">Transmembrane</keyword>
<keyword evidence="1" id="KW-0472">Membrane</keyword>
<gene>
    <name evidence="2" type="ORF">SDC9_182576</name>
</gene>
<organism evidence="2">
    <name type="scientific">bioreactor metagenome</name>
    <dbReference type="NCBI Taxonomy" id="1076179"/>
    <lineage>
        <taxon>unclassified sequences</taxon>
        <taxon>metagenomes</taxon>
        <taxon>ecological metagenomes</taxon>
    </lineage>
</organism>
<dbReference type="EMBL" id="VSSQ01088466">
    <property type="protein sequence ID" value="MPN35082.1"/>
    <property type="molecule type" value="Genomic_DNA"/>
</dbReference>
<accession>A0A645H9M9</accession>
<proteinExistence type="predicted"/>
<evidence type="ECO:0000256" key="1">
    <source>
        <dbReference type="SAM" id="Phobius"/>
    </source>
</evidence>